<evidence type="ECO:0000313" key="3">
    <source>
        <dbReference type="EMBL" id="MFC5137052.1"/>
    </source>
</evidence>
<dbReference type="EMBL" id="JBHSKG010000001">
    <property type="protein sequence ID" value="MFC5137052.1"/>
    <property type="molecule type" value="Genomic_DNA"/>
</dbReference>
<dbReference type="Proteomes" id="UP001596175">
    <property type="component" value="Unassembled WGS sequence"/>
</dbReference>
<evidence type="ECO:0000256" key="2">
    <source>
        <dbReference type="SAM" id="SignalP"/>
    </source>
</evidence>
<name>A0ABV9Z779_9PSEU</name>
<feature type="chain" id="PRO_5045259748" evidence="2">
    <location>
        <begin position="19"/>
        <end position="187"/>
    </location>
</feature>
<dbReference type="RefSeq" id="WP_378019271.1">
    <property type="nucleotide sequence ID" value="NZ_JBHSKG010000001.1"/>
</dbReference>
<dbReference type="Pfam" id="PF12079">
    <property type="entry name" value="DUF3558"/>
    <property type="match status" value="1"/>
</dbReference>
<dbReference type="PROSITE" id="PS51257">
    <property type="entry name" value="PROKAR_LIPOPROTEIN"/>
    <property type="match status" value="1"/>
</dbReference>
<proteinExistence type="predicted"/>
<dbReference type="InterPro" id="IPR024520">
    <property type="entry name" value="DUF3558"/>
</dbReference>
<evidence type="ECO:0000313" key="4">
    <source>
        <dbReference type="Proteomes" id="UP001596175"/>
    </source>
</evidence>
<comment type="caution">
    <text evidence="3">The sequence shown here is derived from an EMBL/GenBank/DDBJ whole genome shotgun (WGS) entry which is preliminary data.</text>
</comment>
<reference evidence="4" key="1">
    <citation type="journal article" date="2019" name="Int. J. Syst. Evol. Microbiol.">
        <title>The Global Catalogue of Microorganisms (GCM) 10K type strain sequencing project: providing services to taxonomists for standard genome sequencing and annotation.</title>
        <authorList>
            <consortium name="The Broad Institute Genomics Platform"/>
            <consortium name="The Broad Institute Genome Sequencing Center for Infectious Disease"/>
            <person name="Wu L."/>
            <person name="Ma J."/>
        </authorList>
    </citation>
    <scope>NUCLEOTIDE SEQUENCE [LARGE SCALE GENOMIC DNA]</scope>
    <source>
        <strain evidence="4">XZYJ18</strain>
    </source>
</reference>
<feature type="region of interest" description="Disordered" evidence="1">
    <location>
        <begin position="21"/>
        <end position="49"/>
    </location>
</feature>
<feature type="signal peptide" evidence="2">
    <location>
        <begin position="1"/>
        <end position="18"/>
    </location>
</feature>
<keyword evidence="2" id="KW-0732">Signal</keyword>
<sequence length="187" mass="19446">MIARIVVLLLLFSAAACAQPAGPDSSTPSNGRHGAPLPSDPRDVRPLSADPCSALEPSQLLDLGLRVQGEVVVLPTNERSCEWRGADGSPHVNLGIAGDRDILVDTYRVRQLAVFRPTTIGGLPGSVEQTAEGSISCNVTVGTADGQGFLVIYDAELGADGQPLDPCGRARYIAEQTVAALPPLPGK</sequence>
<accession>A0ABV9Z779</accession>
<protein>
    <submittedName>
        <fullName evidence="3">DUF3558 domain-containing protein</fullName>
    </submittedName>
</protein>
<gene>
    <name evidence="3" type="ORF">ACFPK1_02320</name>
</gene>
<keyword evidence="4" id="KW-1185">Reference proteome</keyword>
<evidence type="ECO:0000256" key="1">
    <source>
        <dbReference type="SAM" id="MobiDB-lite"/>
    </source>
</evidence>
<organism evidence="3 4">
    <name type="scientific">Actinomycetospora rhizophila</name>
    <dbReference type="NCBI Taxonomy" id="1416876"/>
    <lineage>
        <taxon>Bacteria</taxon>
        <taxon>Bacillati</taxon>
        <taxon>Actinomycetota</taxon>
        <taxon>Actinomycetes</taxon>
        <taxon>Pseudonocardiales</taxon>
        <taxon>Pseudonocardiaceae</taxon>
        <taxon>Actinomycetospora</taxon>
    </lineage>
</organism>